<dbReference type="InterPro" id="IPR017871">
    <property type="entry name" value="ABC_transporter-like_CS"/>
</dbReference>
<dbReference type="SUPFAM" id="SSF52540">
    <property type="entry name" value="P-loop containing nucleoside triphosphate hydrolases"/>
    <property type="match status" value="1"/>
</dbReference>
<dbReference type="InterPro" id="IPR003593">
    <property type="entry name" value="AAA+_ATPase"/>
</dbReference>
<dbReference type="PANTHER" id="PTHR43166:SF4">
    <property type="entry name" value="PHOSPHONATES IMPORT ATP-BINDING PROTEIN PHNC"/>
    <property type="match status" value="1"/>
</dbReference>
<dbReference type="Pfam" id="PF00005">
    <property type="entry name" value="ABC_tran"/>
    <property type="match status" value="1"/>
</dbReference>
<evidence type="ECO:0000259" key="6">
    <source>
        <dbReference type="PROSITE" id="PS50893"/>
    </source>
</evidence>
<dbReference type="InterPro" id="IPR027417">
    <property type="entry name" value="P-loop_NTPase"/>
</dbReference>
<keyword evidence="5 7" id="KW-0067">ATP-binding</keyword>
<comment type="caution">
    <text evidence="7">The sequence shown here is derived from an EMBL/GenBank/DDBJ whole genome shotgun (WGS) entry which is preliminary data.</text>
</comment>
<evidence type="ECO:0000313" key="8">
    <source>
        <dbReference type="Proteomes" id="UP000555546"/>
    </source>
</evidence>
<dbReference type="FunFam" id="3.40.50.300:FF:000020">
    <property type="entry name" value="Amino acid ABC transporter ATP-binding component"/>
    <property type="match status" value="1"/>
</dbReference>
<evidence type="ECO:0000256" key="3">
    <source>
        <dbReference type="ARBA" id="ARBA00022448"/>
    </source>
</evidence>
<dbReference type="InterPro" id="IPR050086">
    <property type="entry name" value="MetN_ABC_transporter-like"/>
</dbReference>
<dbReference type="GO" id="GO:0005886">
    <property type="term" value="C:plasma membrane"/>
    <property type="evidence" value="ECO:0007669"/>
    <property type="project" value="UniProtKB-SubCell"/>
</dbReference>
<dbReference type="InterPro" id="IPR003439">
    <property type="entry name" value="ABC_transporter-like_ATP-bd"/>
</dbReference>
<comment type="similarity">
    <text evidence="2">Belongs to the ABC transporter superfamily.</text>
</comment>
<dbReference type="InterPro" id="IPR030679">
    <property type="entry name" value="ABC_ATPase_HisP-typ"/>
</dbReference>
<dbReference type="PROSITE" id="PS00211">
    <property type="entry name" value="ABC_TRANSPORTER_1"/>
    <property type="match status" value="1"/>
</dbReference>
<accession>A0A7W9B063</accession>
<dbReference type="SMART" id="SM00382">
    <property type="entry name" value="AAA"/>
    <property type="match status" value="1"/>
</dbReference>
<organism evidence="7 8">
    <name type="scientific">Brucella daejeonensis</name>
    <dbReference type="NCBI Taxonomy" id="659015"/>
    <lineage>
        <taxon>Bacteria</taxon>
        <taxon>Pseudomonadati</taxon>
        <taxon>Pseudomonadota</taxon>
        <taxon>Alphaproteobacteria</taxon>
        <taxon>Hyphomicrobiales</taxon>
        <taxon>Brucellaceae</taxon>
        <taxon>Brucella/Ochrobactrum group</taxon>
        <taxon>Brucella</taxon>
    </lineage>
</organism>
<dbReference type="PROSITE" id="PS50893">
    <property type="entry name" value="ABC_TRANSPORTER_2"/>
    <property type="match status" value="1"/>
</dbReference>
<evidence type="ECO:0000256" key="1">
    <source>
        <dbReference type="ARBA" id="ARBA00004533"/>
    </source>
</evidence>
<dbReference type="PIRSF" id="PIRSF039085">
    <property type="entry name" value="ABC_ATPase_HisP"/>
    <property type="match status" value="1"/>
</dbReference>
<evidence type="ECO:0000256" key="2">
    <source>
        <dbReference type="ARBA" id="ARBA00005417"/>
    </source>
</evidence>
<name>A0A7W9B063_9HYPH</name>
<dbReference type="GO" id="GO:0016887">
    <property type="term" value="F:ATP hydrolysis activity"/>
    <property type="evidence" value="ECO:0007669"/>
    <property type="project" value="InterPro"/>
</dbReference>
<dbReference type="CDD" id="cd03262">
    <property type="entry name" value="ABC_HisP_GlnQ"/>
    <property type="match status" value="1"/>
</dbReference>
<dbReference type="GO" id="GO:0005524">
    <property type="term" value="F:ATP binding"/>
    <property type="evidence" value="ECO:0007669"/>
    <property type="project" value="UniProtKB-KW"/>
</dbReference>
<dbReference type="PANTHER" id="PTHR43166">
    <property type="entry name" value="AMINO ACID IMPORT ATP-BINDING PROTEIN"/>
    <property type="match status" value="1"/>
</dbReference>
<keyword evidence="4" id="KW-0547">Nucleotide-binding</keyword>
<dbReference type="Proteomes" id="UP000555546">
    <property type="component" value="Unassembled WGS sequence"/>
</dbReference>
<keyword evidence="8" id="KW-1185">Reference proteome</keyword>
<reference evidence="7 8" key="1">
    <citation type="submission" date="2020-08" db="EMBL/GenBank/DDBJ databases">
        <title>Genomic Encyclopedia of Type Strains, Phase IV (KMG-IV): sequencing the most valuable type-strain genomes for metagenomic binning, comparative biology and taxonomic classification.</title>
        <authorList>
            <person name="Goeker M."/>
        </authorList>
    </citation>
    <scope>NUCLEOTIDE SEQUENCE [LARGE SCALE GENOMIC DNA]</scope>
    <source>
        <strain evidence="7 8">DSM 26944</strain>
    </source>
</reference>
<protein>
    <submittedName>
        <fullName evidence="7">Polar amino acid transport system ATP-binding protein</fullName>
    </submittedName>
</protein>
<proteinExistence type="inferred from homology"/>
<dbReference type="GO" id="GO:0015424">
    <property type="term" value="F:ABC-type amino acid transporter activity"/>
    <property type="evidence" value="ECO:0007669"/>
    <property type="project" value="InterPro"/>
</dbReference>
<feature type="domain" description="ABC transporter" evidence="6">
    <location>
        <begin position="46"/>
        <end position="280"/>
    </location>
</feature>
<evidence type="ECO:0000256" key="5">
    <source>
        <dbReference type="ARBA" id="ARBA00022840"/>
    </source>
</evidence>
<gene>
    <name evidence="7" type="ORF">FHS76_003746</name>
</gene>
<keyword evidence="3" id="KW-0813">Transport</keyword>
<dbReference type="EMBL" id="JACIJG010000019">
    <property type="protein sequence ID" value="MBB5703833.1"/>
    <property type="molecule type" value="Genomic_DNA"/>
</dbReference>
<sequence>MPGSFAGMAYNALRGSQVHESEFLDMNQMAQGKANRISQDAAGAAVLMEGVNKWYGTYHALRDVNLAVARGERIVICGPSGSGKSTLIRCINQLETIQEGRITVDGHDLTAGGKNVDIVRQETGMVFQQFNLFPHMTVLENCTLAPMKVRGISKTEAEKTARKYLERVRIPEQAEKYPAQLSGGQQQRVAIARALCMNPKIMLFDEPTSALDPEMVKEVLDTMIDLAKEGMTMLCVTHEMGFARQVADRVIFMDQGQILEMAEPEEFFGNPKHERTKAFIGQIS</sequence>
<dbReference type="Gene3D" id="3.40.50.300">
    <property type="entry name" value="P-loop containing nucleotide triphosphate hydrolases"/>
    <property type="match status" value="1"/>
</dbReference>
<comment type="subcellular location">
    <subcellularLocation>
        <location evidence="1">Cell inner membrane</location>
    </subcellularLocation>
</comment>
<evidence type="ECO:0000256" key="4">
    <source>
        <dbReference type="ARBA" id="ARBA00022741"/>
    </source>
</evidence>
<evidence type="ECO:0000313" key="7">
    <source>
        <dbReference type="EMBL" id="MBB5703833.1"/>
    </source>
</evidence>
<dbReference type="AlphaFoldDB" id="A0A7W9B063"/>